<dbReference type="STRING" id="1524460.IX84_01775"/>
<dbReference type="AlphaFoldDB" id="A0A098SBK0"/>
<dbReference type="RefSeq" id="WP_044216028.1">
    <property type="nucleotide sequence ID" value="NZ_JBKAGJ010000005.1"/>
</dbReference>
<sequence length="143" mass="15856">MMNYSISYSRLFTGIILTLTLFPMISCEKASFVPALESELAKPQNLAEAEHMPREKAHTQDSAFVFDIQESYCTQDGVHLSVLIDRPENYSFKWAIDGNHAGHNSYTPGCVCGNTATVFITRLSDGMSLRQAIDLPACGPDFE</sequence>
<organism evidence="1 2">
    <name type="scientific">Phaeodactylibacter xiamenensis</name>
    <dbReference type="NCBI Taxonomy" id="1524460"/>
    <lineage>
        <taxon>Bacteria</taxon>
        <taxon>Pseudomonadati</taxon>
        <taxon>Bacteroidota</taxon>
        <taxon>Saprospiria</taxon>
        <taxon>Saprospirales</taxon>
        <taxon>Haliscomenobacteraceae</taxon>
        <taxon>Phaeodactylibacter</taxon>
    </lineage>
</organism>
<dbReference type="Proteomes" id="UP000029736">
    <property type="component" value="Unassembled WGS sequence"/>
</dbReference>
<dbReference type="EMBL" id="JPOS01000004">
    <property type="protein sequence ID" value="KGE89530.1"/>
    <property type="molecule type" value="Genomic_DNA"/>
</dbReference>
<proteinExistence type="predicted"/>
<evidence type="ECO:0000313" key="2">
    <source>
        <dbReference type="Proteomes" id="UP000029736"/>
    </source>
</evidence>
<reference evidence="1 2" key="1">
    <citation type="journal article" date="2014" name="Int. J. Syst. Evol. Microbiol.">
        <title>Phaeodactylibacter xiamenensis gen. nov., sp. nov., a member of the family Saprospiraceae isolated from the marine alga Phaeodactylum tricornutum.</title>
        <authorList>
            <person name="Chen Z.Jr."/>
            <person name="Lei X."/>
            <person name="Lai Q."/>
            <person name="Li Y."/>
            <person name="Zhang B."/>
            <person name="Zhang J."/>
            <person name="Zhang H."/>
            <person name="Yang L."/>
            <person name="Zheng W."/>
            <person name="Tian Y."/>
            <person name="Yu Z."/>
            <person name="Xu H.Jr."/>
            <person name="Zheng T."/>
        </authorList>
    </citation>
    <scope>NUCLEOTIDE SEQUENCE [LARGE SCALE GENOMIC DNA]</scope>
    <source>
        <strain evidence="1 2">KD52</strain>
    </source>
</reference>
<comment type="caution">
    <text evidence="1">The sequence shown here is derived from an EMBL/GenBank/DDBJ whole genome shotgun (WGS) entry which is preliminary data.</text>
</comment>
<protein>
    <submittedName>
        <fullName evidence="1">Uncharacterized protein</fullName>
    </submittedName>
</protein>
<keyword evidence="2" id="KW-1185">Reference proteome</keyword>
<name>A0A098SBK0_9BACT</name>
<evidence type="ECO:0000313" key="1">
    <source>
        <dbReference type="EMBL" id="KGE89530.1"/>
    </source>
</evidence>
<accession>A0A098SBK0</accession>
<gene>
    <name evidence="1" type="ORF">IX84_01775</name>
</gene>